<evidence type="ECO:0000313" key="8">
    <source>
        <dbReference type="Proteomes" id="UP000304900"/>
    </source>
</evidence>
<evidence type="ECO:0000256" key="2">
    <source>
        <dbReference type="ARBA" id="ARBA00023015"/>
    </source>
</evidence>
<dbReference type="RefSeq" id="WP_137339061.1">
    <property type="nucleotide sequence ID" value="NZ_BSQH01000011.1"/>
</dbReference>
<dbReference type="InterPro" id="IPR036388">
    <property type="entry name" value="WH-like_DNA-bd_sf"/>
</dbReference>
<accession>A0A4U6D9P2</accession>
<evidence type="ECO:0000259" key="5">
    <source>
        <dbReference type="Pfam" id="PF04542"/>
    </source>
</evidence>
<dbReference type="Pfam" id="PF08281">
    <property type="entry name" value="Sigma70_r4_2"/>
    <property type="match status" value="1"/>
</dbReference>
<dbReference type="InterPro" id="IPR014284">
    <property type="entry name" value="RNA_pol_sigma-70_dom"/>
</dbReference>
<dbReference type="Pfam" id="PF04542">
    <property type="entry name" value="Sigma70_r2"/>
    <property type="match status" value="1"/>
</dbReference>
<dbReference type="InterPro" id="IPR013324">
    <property type="entry name" value="RNA_pol_sigma_r3/r4-like"/>
</dbReference>
<dbReference type="AlphaFoldDB" id="A0A4U6D9P2"/>
<reference evidence="7 8" key="1">
    <citation type="submission" date="2019-05" db="EMBL/GenBank/DDBJ databases">
        <title>Dyadobacter AR-3-8 sp. nov., isolated from arctic soil.</title>
        <authorList>
            <person name="Chaudhary D.K."/>
        </authorList>
    </citation>
    <scope>NUCLEOTIDE SEQUENCE [LARGE SCALE GENOMIC DNA]</scope>
    <source>
        <strain evidence="7 8">AR-3-8</strain>
    </source>
</reference>
<dbReference type="GO" id="GO:0006352">
    <property type="term" value="P:DNA-templated transcription initiation"/>
    <property type="evidence" value="ECO:0007669"/>
    <property type="project" value="InterPro"/>
</dbReference>
<keyword evidence="8" id="KW-1185">Reference proteome</keyword>
<dbReference type="InterPro" id="IPR013325">
    <property type="entry name" value="RNA_pol_sigma_r2"/>
</dbReference>
<proteinExistence type="inferred from homology"/>
<gene>
    <name evidence="7" type="ORF">FDK13_05910</name>
</gene>
<keyword evidence="3" id="KW-0731">Sigma factor</keyword>
<dbReference type="Gene3D" id="1.10.10.10">
    <property type="entry name" value="Winged helix-like DNA-binding domain superfamily/Winged helix DNA-binding domain"/>
    <property type="match status" value="1"/>
</dbReference>
<dbReference type="PANTHER" id="PTHR43133">
    <property type="entry name" value="RNA POLYMERASE ECF-TYPE SIGMA FACTO"/>
    <property type="match status" value="1"/>
</dbReference>
<evidence type="ECO:0000256" key="4">
    <source>
        <dbReference type="ARBA" id="ARBA00023163"/>
    </source>
</evidence>
<dbReference type="PANTHER" id="PTHR43133:SF46">
    <property type="entry name" value="RNA POLYMERASE SIGMA-70 FACTOR ECF SUBFAMILY"/>
    <property type="match status" value="1"/>
</dbReference>
<dbReference type="GO" id="GO:0003677">
    <property type="term" value="F:DNA binding"/>
    <property type="evidence" value="ECO:0007669"/>
    <property type="project" value="InterPro"/>
</dbReference>
<dbReference type="InterPro" id="IPR007627">
    <property type="entry name" value="RNA_pol_sigma70_r2"/>
</dbReference>
<comment type="caution">
    <text evidence="7">The sequence shown here is derived from an EMBL/GenBank/DDBJ whole genome shotgun (WGS) entry which is preliminary data.</text>
</comment>
<dbReference type="Proteomes" id="UP000304900">
    <property type="component" value="Unassembled WGS sequence"/>
</dbReference>
<dbReference type="NCBIfam" id="TIGR02985">
    <property type="entry name" value="Sig70_bacteroi1"/>
    <property type="match status" value="1"/>
</dbReference>
<keyword evidence="2" id="KW-0805">Transcription regulation</keyword>
<dbReference type="InterPro" id="IPR039425">
    <property type="entry name" value="RNA_pol_sigma-70-like"/>
</dbReference>
<evidence type="ECO:0000256" key="3">
    <source>
        <dbReference type="ARBA" id="ARBA00023082"/>
    </source>
</evidence>
<dbReference type="InterPro" id="IPR014327">
    <property type="entry name" value="RNA_pol_sigma70_bacteroid"/>
</dbReference>
<comment type="similarity">
    <text evidence="1">Belongs to the sigma-70 factor family. ECF subfamily.</text>
</comment>
<dbReference type="NCBIfam" id="TIGR02937">
    <property type="entry name" value="sigma70-ECF"/>
    <property type="match status" value="1"/>
</dbReference>
<dbReference type="EMBL" id="SZVO01000002">
    <property type="protein sequence ID" value="TKT93385.1"/>
    <property type="molecule type" value="Genomic_DNA"/>
</dbReference>
<dbReference type="SUPFAM" id="SSF88946">
    <property type="entry name" value="Sigma2 domain of RNA polymerase sigma factors"/>
    <property type="match status" value="1"/>
</dbReference>
<dbReference type="GO" id="GO:0016987">
    <property type="term" value="F:sigma factor activity"/>
    <property type="evidence" value="ECO:0007669"/>
    <property type="project" value="UniProtKB-KW"/>
</dbReference>
<sequence>MATDQNNTSVSVNMGDQETFEAIYRSYFAPLCVFAESYVGRFASEDIVENQFLKLWNKRQQFQDHGHLRAYFYRATKNACLDLLKTSKREEERQFNSAALPDDSEDSCLQEMIRIEVIAEIYRAINDLPSQCHKVITLGYIDGFSNDEIALQLGLSQQTVKNHKGRGLQLLREKLSDDALLALTIFGIFY</sequence>
<keyword evidence="4" id="KW-0804">Transcription</keyword>
<organism evidence="7 8">
    <name type="scientific">Dyadobacter frigoris</name>
    <dbReference type="NCBI Taxonomy" id="2576211"/>
    <lineage>
        <taxon>Bacteria</taxon>
        <taxon>Pseudomonadati</taxon>
        <taxon>Bacteroidota</taxon>
        <taxon>Cytophagia</taxon>
        <taxon>Cytophagales</taxon>
        <taxon>Spirosomataceae</taxon>
        <taxon>Dyadobacter</taxon>
    </lineage>
</organism>
<protein>
    <submittedName>
        <fullName evidence="7">RNA polymerase sigma-70 factor</fullName>
    </submittedName>
</protein>
<feature type="domain" description="RNA polymerase sigma factor 70 region 4 type 2" evidence="6">
    <location>
        <begin position="119"/>
        <end position="171"/>
    </location>
</feature>
<dbReference type="OrthoDB" id="1524077at2"/>
<dbReference type="SUPFAM" id="SSF88659">
    <property type="entry name" value="Sigma3 and sigma4 domains of RNA polymerase sigma factors"/>
    <property type="match status" value="1"/>
</dbReference>
<dbReference type="Gene3D" id="1.10.1740.10">
    <property type="match status" value="1"/>
</dbReference>
<evidence type="ECO:0000256" key="1">
    <source>
        <dbReference type="ARBA" id="ARBA00010641"/>
    </source>
</evidence>
<evidence type="ECO:0000313" key="7">
    <source>
        <dbReference type="EMBL" id="TKT93385.1"/>
    </source>
</evidence>
<evidence type="ECO:0000259" key="6">
    <source>
        <dbReference type="Pfam" id="PF08281"/>
    </source>
</evidence>
<name>A0A4U6D9P2_9BACT</name>
<feature type="domain" description="RNA polymerase sigma-70 region 2" evidence="5">
    <location>
        <begin position="24"/>
        <end position="89"/>
    </location>
</feature>
<dbReference type="InterPro" id="IPR013249">
    <property type="entry name" value="RNA_pol_sigma70_r4_t2"/>
</dbReference>